<keyword evidence="2 8" id="KW-0812">Transmembrane</keyword>
<dbReference type="InterPro" id="IPR018365">
    <property type="entry name" value="Cell_cycle_FtsW-rel_CS"/>
</dbReference>
<evidence type="ECO:0000256" key="2">
    <source>
        <dbReference type="ARBA" id="ARBA00022692"/>
    </source>
</evidence>
<keyword evidence="4 8" id="KW-1133">Transmembrane helix</keyword>
<dbReference type="PANTHER" id="PTHR30474:SF1">
    <property type="entry name" value="PEPTIDOGLYCAN GLYCOSYLTRANSFERASE MRDB"/>
    <property type="match status" value="1"/>
</dbReference>
<feature type="transmembrane region" description="Helical" evidence="8">
    <location>
        <begin position="241"/>
        <end position="263"/>
    </location>
</feature>
<evidence type="ECO:0000256" key="7">
    <source>
        <dbReference type="ARBA" id="ARBA00033270"/>
    </source>
</evidence>
<reference evidence="9" key="2">
    <citation type="journal article" date="2021" name="PeerJ">
        <title>Extensive microbial diversity within the chicken gut microbiome revealed by metagenomics and culture.</title>
        <authorList>
            <person name="Gilroy R."/>
            <person name="Ravi A."/>
            <person name="Getino M."/>
            <person name="Pursley I."/>
            <person name="Horton D.L."/>
            <person name="Alikhan N.F."/>
            <person name="Baker D."/>
            <person name="Gharbi K."/>
            <person name="Hall N."/>
            <person name="Watson M."/>
            <person name="Adriaenssens E.M."/>
            <person name="Foster-Nyarko E."/>
            <person name="Jarju S."/>
            <person name="Secka A."/>
            <person name="Antonio M."/>
            <person name="Oren A."/>
            <person name="Chaudhuri R.R."/>
            <person name="La Ragione R."/>
            <person name="Hildebrand F."/>
            <person name="Pallen M.J."/>
        </authorList>
    </citation>
    <scope>NUCLEOTIDE SEQUENCE</scope>
    <source>
        <strain evidence="9">21143</strain>
    </source>
</reference>
<feature type="transmembrane region" description="Helical" evidence="8">
    <location>
        <begin position="83"/>
        <end position="101"/>
    </location>
</feature>
<evidence type="ECO:0000256" key="5">
    <source>
        <dbReference type="ARBA" id="ARBA00023136"/>
    </source>
</evidence>
<keyword evidence="3" id="KW-0133">Cell shape</keyword>
<feature type="transmembrane region" description="Helical" evidence="8">
    <location>
        <begin position="390"/>
        <end position="410"/>
    </location>
</feature>
<accession>A0A9D1GFJ8</accession>
<feature type="transmembrane region" description="Helical" evidence="8">
    <location>
        <begin position="54"/>
        <end position="71"/>
    </location>
</feature>
<feature type="transmembrane region" description="Helical" evidence="8">
    <location>
        <begin position="12"/>
        <end position="34"/>
    </location>
</feature>
<dbReference type="GO" id="GO:0051301">
    <property type="term" value="P:cell division"/>
    <property type="evidence" value="ECO:0007669"/>
    <property type="project" value="InterPro"/>
</dbReference>
<comment type="subcellular location">
    <subcellularLocation>
        <location evidence="1">Membrane</location>
        <topology evidence="1">Multi-pass membrane protein</topology>
    </subcellularLocation>
</comment>
<dbReference type="AlphaFoldDB" id="A0A9D1GFJ8"/>
<evidence type="ECO:0000256" key="4">
    <source>
        <dbReference type="ARBA" id="ARBA00022989"/>
    </source>
</evidence>
<gene>
    <name evidence="9" type="ORF">IAD06_09260</name>
</gene>
<evidence type="ECO:0000256" key="3">
    <source>
        <dbReference type="ARBA" id="ARBA00022960"/>
    </source>
</evidence>
<dbReference type="GO" id="GO:0005886">
    <property type="term" value="C:plasma membrane"/>
    <property type="evidence" value="ECO:0007669"/>
    <property type="project" value="TreeGrafter"/>
</dbReference>
<feature type="transmembrane region" description="Helical" evidence="8">
    <location>
        <begin position="187"/>
        <end position="206"/>
    </location>
</feature>
<dbReference type="GO" id="GO:0032153">
    <property type="term" value="C:cell division site"/>
    <property type="evidence" value="ECO:0007669"/>
    <property type="project" value="TreeGrafter"/>
</dbReference>
<sequence length="484" mass="54332">MMSRRNNIWYSLDWYTVALYLVLVFCGWISIYAASFDFDAASTIFSFDTRSGKQLLWILLSLVIGFFILMTEPRTFVSLSYPLYIVFIVLLIVTIFVAPDIKGSHSWIVLGPVHLQPAEFAKYGTALALAKMLDDYDFDLKKPGCFFKACALILLPVVFILMQQETGSALVYLALICILYREGMSSLFLFAALCAIVYFVLAVKFASVEWLATPVGEWLVLTLILWVLAYMVSAYLRNSRFFYISLLATLVFEGIGLIVSYYFHEFNLLYIAWPLLVIAVLTAAGLYFKTLERRLWIAVVFALLSCFFLESVDYAFTRVLEPHQRTRIEVALGITEDPMGVGYNVNQSKIAIGSGGFAGKGFLNGTQTKLRYVPEQDTDFIFCTIGEEQGFVGTVGILLLFGLLLVRIIQLAERQRSVFGRVYGYCVAAIIFFHLAVNIGMVIGVLPVIGIPLPFFSYGGSSLWGFTILLFTLLCIDASRNDTL</sequence>
<dbReference type="PROSITE" id="PS00428">
    <property type="entry name" value="FTSW_RODA_SPOVE"/>
    <property type="match status" value="1"/>
</dbReference>
<feature type="transmembrane region" description="Helical" evidence="8">
    <location>
        <begin position="455"/>
        <end position="476"/>
    </location>
</feature>
<dbReference type="NCBIfam" id="NF037961">
    <property type="entry name" value="RodA_shape"/>
    <property type="match status" value="2"/>
</dbReference>
<dbReference type="GO" id="GO:0015648">
    <property type="term" value="F:lipid-linked peptidoglycan transporter activity"/>
    <property type="evidence" value="ECO:0007669"/>
    <property type="project" value="TreeGrafter"/>
</dbReference>
<dbReference type="GO" id="GO:0008360">
    <property type="term" value="P:regulation of cell shape"/>
    <property type="evidence" value="ECO:0007669"/>
    <property type="project" value="UniProtKB-KW"/>
</dbReference>
<dbReference type="Pfam" id="PF01098">
    <property type="entry name" value="FTSW_RODA_SPOVE"/>
    <property type="match status" value="2"/>
</dbReference>
<proteinExistence type="predicted"/>
<dbReference type="Proteomes" id="UP000886722">
    <property type="component" value="Unassembled WGS sequence"/>
</dbReference>
<organism evidence="9 10">
    <name type="scientific">Candidatus Caccoplasma intestinavium</name>
    <dbReference type="NCBI Taxonomy" id="2840716"/>
    <lineage>
        <taxon>Bacteria</taxon>
        <taxon>Pseudomonadati</taxon>
        <taxon>Bacteroidota</taxon>
        <taxon>Bacteroidia</taxon>
        <taxon>Bacteroidales</taxon>
        <taxon>Bacteroidaceae</taxon>
        <taxon>Bacteroidaceae incertae sedis</taxon>
        <taxon>Candidatus Caccoplasma</taxon>
    </lineage>
</organism>
<dbReference type="InterPro" id="IPR001182">
    <property type="entry name" value="FtsW/RodA"/>
</dbReference>
<name>A0A9D1GFJ8_9BACT</name>
<evidence type="ECO:0000256" key="1">
    <source>
        <dbReference type="ARBA" id="ARBA00004141"/>
    </source>
</evidence>
<feature type="transmembrane region" description="Helical" evidence="8">
    <location>
        <begin position="218"/>
        <end position="236"/>
    </location>
</feature>
<evidence type="ECO:0000313" key="10">
    <source>
        <dbReference type="Proteomes" id="UP000886722"/>
    </source>
</evidence>
<dbReference type="PANTHER" id="PTHR30474">
    <property type="entry name" value="CELL CYCLE PROTEIN"/>
    <property type="match status" value="1"/>
</dbReference>
<comment type="caution">
    <text evidence="9">The sequence shown here is derived from an EMBL/GenBank/DDBJ whole genome shotgun (WGS) entry which is preliminary data.</text>
</comment>
<evidence type="ECO:0000256" key="6">
    <source>
        <dbReference type="ARBA" id="ARBA00032370"/>
    </source>
</evidence>
<evidence type="ECO:0000313" key="9">
    <source>
        <dbReference type="EMBL" id="HIT40205.1"/>
    </source>
</evidence>
<keyword evidence="5 8" id="KW-0472">Membrane</keyword>
<evidence type="ECO:0000256" key="8">
    <source>
        <dbReference type="SAM" id="Phobius"/>
    </source>
</evidence>
<dbReference type="EMBL" id="DVKT01000069">
    <property type="protein sequence ID" value="HIT40205.1"/>
    <property type="molecule type" value="Genomic_DNA"/>
</dbReference>
<feature type="transmembrane region" description="Helical" evidence="8">
    <location>
        <begin position="422"/>
        <end position="449"/>
    </location>
</feature>
<feature type="transmembrane region" description="Helical" evidence="8">
    <location>
        <begin position="295"/>
        <end position="316"/>
    </location>
</feature>
<reference evidence="9" key="1">
    <citation type="submission" date="2020-10" db="EMBL/GenBank/DDBJ databases">
        <authorList>
            <person name="Gilroy R."/>
        </authorList>
    </citation>
    <scope>NUCLEOTIDE SEQUENCE</scope>
    <source>
        <strain evidence="9">21143</strain>
    </source>
</reference>
<feature type="transmembrane region" description="Helical" evidence="8">
    <location>
        <begin position="269"/>
        <end position="288"/>
    </location>
</feature>
<feature type="transmembrane region" description="Helical" evidence="8">
    <location>
        <begin position="146"/>
        <end position="175"/>
    </location>
</feature>
<protein>
    <recommendedName>
        <fullName evidence="7">Cell wall polymerase</fullName>
    </recommendedName>
    <alternativeName>
        <fullName evidence="6">Peptidoglycan polymerase</fullName>
    </alternativeName>
</protein>